<sequence>PRAIYGHTVSPTCNAGGLNYYLLKLISTSNLTMKTCTFVTGNPNKVIEVNAILGDKIAIEPLALDIPEIQGTLEEIAADKCRRASKVVDGPVIVEDSALEFNAMNKLPGPYILEIDIEESKPLLTIRLLGNLVRKYFLESLGNEGLNKLLYSYTDKTAEAVCTFAFTTDPTTDPIVFQGRLKVCLSSLYQISQFHFLIRVFIEGSNRSCKGPTGWEPIFEHEGETLAEMAHEKKNKLSHRYKALLKFQEWLATRQFTEK</sequence>
<evidence type="ECO:0000256" key="1">
    <source>
        <dbReference type="ARBA" id="ARBA00008023"/>
    </source>
</evidence>
<dbReference type="Pfam" id="PF01725">
    <property type="entry name" value="Ham1p_like"/>
    <property type="match status" value="2"/>
</dbReference>
<dbReference type="PANTHER" id="PTHR11067">
    <property type="entry name" value="INOSINE TRIPHOSPHATE PYROPHOSPHATASE/HAM1 PROTEIN"/>
    <property type="match status" value="1"/>
</dbReference>
<dbReference type="CDD" id="cd00515">
    <property type="entry name" value="HAM1"/>
    <property type="match status" value="1"/>
</dbReference>
<feature type="non-terminal residue" evidence="3">
    <location>
        <position position="1"/>
    </location>
</feature>
<dbReference type="Proteomes" id="UP001216150">
    <property type="component" value="Unassembled WGS sequence"/>
</dbReference>
<dbReference type="InterPro" id="IPR002637">
    <property type="entry name" value="RdgB/HAM1"/>
</dbReference>
<keyword evidence="2" id="KW-0378">Hydrolase</keyword>
<dbReference type="PANTHER" id="PTHR11067:SF9">
    <property type="entry name" value="INOSINE TRIPHOSPHATE PYROPHOSPHATASE"/>
    <property type="match status" value="1"/>
</dbReference>
<protein>
    <submittedName>
        <fullName evidence="3">Uncharacterized protein</fullName>
    </submittedName>
</protein>
<gene>
    <name evidence="3" type="ORF">N7450_003064</name>
</gene>
<accession>A0AAD6GWU8</accession>
<proteinExistence type="inferred from homology"/>
<reference evidence="3 4" key="1">
    <citation type="journal article" date="2023" name="IMA Fungus">
        <title>Comparative genomic study of the Penicillium genus elucidates a diverse pangenome and 15 lateral gene transfer events.</title>
        <authorList>
            <person name="Petersen C."/>
            <person name="Sorensen T."/>
            <person name="Nielsen M.R."/>
            <person name="Sondergaard T.E."/>
            <person name="Sorensen J.L."/>
            <person name="Fitzpatrick D.A."/>
            <person name="Frisvad J.C."/>
            <person name="Nielsen K.L."/>
        </authorList>
    </citation>
    <scope>NUCLEOTIDE SEQUENCE [LARGE SCALE GENOMIC DNA]</scope>
    <source>
        <strain evidence="3 4">IBT 29057</strain>
    </source>
</reference>
<organism evidence="3 4">
    <name type="scientific">Penicillium hetheringtonii</name>
    <dbReference type="NCBI Taxonomy" id="911720"/>
    <lineage>
        <taxon>Eukaryota</taxon>
        <taxon>Fungi</taxon>
        <taxon>Dikarya</taxon>
        <taxon>Ascomycota</taxon>
        <taxon>Pezizomycotina</taxon>
        <taxon>Eurotiomycetes</taxon>
        <taxon>Eurotiomycetidae</taxon>
        <taxon>Eurotiales</taxon>
        <taxon>Aspergillaceae</taxon>
        <taxon>Penicillium</taxon>
    </lineage>
</organism>
<dbReference type="Gene3D" id="3.90.950.10">
    <property type="match status" value="1"/>
</dbReference>
<comment type="caution">
    <text evidence="3">The sequence shown here is derived from an EMBL/GenBank/DDBJ whole genome shotgun (WGS) entry which is preliminary data.</text>
</comment>
<evidence type="ECO:0000313" key="4">
    <source>
        <dbReference type="Proteomes" id="UP001216150"/>
    </source>
</evidence>
<dbReference type="EMBL" id="JAQJAC010000002">
    <property type="protein sequence ID" value="KAJ5596606.1"/>
    <property type="molecule type" value="Genomic_DNA"/>
</dbReference>
<dbReference type="InterPro" id="IPR029001">
    <property type="entry name" value="ITPase-like_fam"/>
</dbReference>
<dbReference type="GO" id="GO:0005737">
    <property type="term" value="C:cytoplasm"/>
    <property type="evidence" value="ECO:0007669"/>
    <property type="project" value="TreeGrafter"/>
</dbReference>
<comment type="similarity">
    <text evidence="1">Belongs to the HAM1 NTPase family.</text>
</comment>
<dbReference type="GO" id="GO:0009143">
    <property type="term" value="P:nucleoside triphosphate catabolic process"/>
    <property type="evidence" value="ECO:0007669"/>
    <property type="project" value="InterPro"/>
</dbReference>
<evidence type="ECO:0000256" key="2">
    <source>
        <dbReference type="ARBA" id="ARBA00022801"/>
    </source>
</evidence>
<dbReference type="AlphaFoldDB" id="A0AAD6GWU8"/>
<keyword evidence="4" id="KW-1185">Reference proteome</keyword>
<dbReference type="SUPFAM" id="SSF52972">
    <property type="entry name" value="ITPase-like"/>
    <property type="match status" value="1"/>
</dbReference>
<evidence type="ECO:0000313" key="3">
    <source>
        <dbReference type="EMBL" id="KAJ5596606.1"/>
    </source>
</evidence>
<dbReference type="GO" id="GO:0047429">
    <property type="term" value="F:nucleoside triphosphate diphosphatase activity"/>
    <property type="evidence" value="ECO:0007669"/>
    <property type="project" value="InterPro"/>
</dbReference>
<name>A0AAD6GWU8_9EURO</name>